<dbReference type="Gene3D" id="3.40.190.10">
    <property type="entry name" value="Periplasmic binding protein-like II"/>
    <property type="match status" value="1"/>
</dbReference>
<dbReference type="PROSITE" id="PS51257">
    <property type="entry name" value="PROKAR_LIPOPROTEIN"/>
    <property type="match status" value="1"/>
</dbReference>
<keyword evidence="4 5" id="KW-0732">Signal</keyword>
<dbReference type="Pfam" id="PF00496">
    <property type="entry name" value="SBP_bac_5"/>
    <property type="match status" value="1"/>
</dbReference>
<gene>
    <name evidence="7" type="ORF">GCM10022200_26430</name>
</gene>
<feature type="chain" id="PRO_5045156511" evidence="5">
    <location>
        <begin position="29"/>
        <end position="507"/>
    </location>
</feature>
<evidence type="ECO:0000256" key="3">
    <source>
        <dbReference type="ARBA" id="ARBA00022448"/>
    </source>
</evidence>
<sequence length="507" mass="54612">MSRSGRSATTAIAIAASVALLASLGGCAAGAHGADGGVYRVPISAPGSQIDPLTASDQYALAITGLVTEPLASLDADGVLHPRLATQWSASADGLTWTVELRPEARFNDGEPVTATDVVWTFESIIDEESPSPGQTSFAGVLEAIEATDELSVDFVLSRPFSDFPLLFTGPNTGILPDGYTPGSWLEEPVGAGQFLLTDYTIGQGATYVKNPDYWNADEILLDGVELKIYADAQAQLLAFQAGDIDRIGLTAEVASTIDLADYDVISSGFNRFDALVFDVTAPPFDDETARQAVAWAIDRPALIEAVYFGNADVANDTTFFPDYEPKPQGLQQRTQDLDRVEELRAGRTFRFTITTSYQLLGEVIQQQLNAVPGFDVSLDVMTTEEYYADGDVVPWLQAPVTATSWAKRAPTQYLAAMYAAGSDWNASHYDNPELEELAAGFDATTDPVQRQALVDEIGRIQWSEVPAIIPAYSKSQAVQSTRVEGEFAGPLDFYTGYDFSGISVER</sequence>
<dbReference type="InterPro" id="IPR030678">
    <property type="entry name" value="Peptide/Ni-bd"/>
</dbReference>
<evidence type="ECO:0000256" key="4">
    <source>
        <dbReference type="ARBA" id="ARBA00022729"/>
    </source>
</evidence>
<evidence type="ECO:0000256" key="5">
    <source>
        <dbReference type="SAM" id="SignalP"/>
    </source>
</evidence>
<dbReference type="Gene3D" id="3.10.105.10">
    <property type="entry name" value="Dipeptide-binding Protein, Domain 3"/>
    <property type="match status" value="1"/>
</dbReference>
<organism evidence="7 8">
    <name type="scientific">Microbacterium awajiense</name>
    <dbReference type="NCBI Taxonomy" id="415214"/>
    <lineage>
        <taxon>Bacteria</taxon>
        <taxon>Bacillati</taxon>
        <taxon>Actinomycetota</taxon>
        <taxon>Actinomycetes</taxon>
        <taxon>Micrococcales</taxon>
        <taxon>Microbacteriaceae</taxon>
        <taxon>Microbacterium</taxon>
    </lineage>
</organism>
<dbReference type="EMBL" id="BAAAYU010000005">
    <property type="protein sequence ID" value="GAA3641356.1"/>
    <property type="molecule type" value="Genomic_DNA"/>
</dbReference>
<dbReference type="SUPFAM" id="SSF53850">
    <property type="entry name" value="Periplasmic binding protein-like II"/>
    <property type="match status" value="1"/>
</dbReference>
<reference evidence="8" key="1">
    <citation type="journal article" date="2019" name="Int. J. Syst. Evol. Microbiol.">
        <title>The Global Catalogue of Microorganisms (GCM) 10K type strain sequencing project: providing services to taxonomists for standard genome sequencing and annotation.</title>
        <authorList>
            <consortium name="The Broad Institute Genomics Platform"/>
            <consortium name="The Broad Institute Genome Sequencing Center for Infectious Disease"/>
            <person name="Wu L."/>
            <person name="Ma J."/>
        </authorList>
    </citation>
    <scope>NUCLEOTIDE SEQUENCE [LARGE SCALE GENOMIC DNA]</scope>
    <source>
        <strain evidence="8">JCM 16544</strain>
    </source>
</reference>
<evidence type="ECO:0000259" key="6">
    <source>
        <dbReference type="Pfam" id="PF00496"/>
    </source>
</evidence>
<dbReference type="PANTHER" id="PTHR30290">
    <property type="entry name" value="PERIPLASMIC BINDING COMPONENT OF ABC TRANSPORTER"/>
    <property type="match status" value="1"/>
</dbReference>
<dbReference type="PIRSF" id="PIRSF002741">
    <property type="entry name" value="MppA"/>
    <property type="match status" value="1"/>
</dbReference>
<feature type="domain" description="Solute-binding protein family 5" evidence="6">
    <location>
        <begin position="80"/>
        <end position="408"/>
    </location>
</feature>
<feature type="signal peptide" evidence="5">
    <location>
        <begin position="1"/>
        <end position="28"/>
    </location>
</feature>
<keyword evidence="3" id="KW-0813">Transport</keyword>
<proteinExistence type="inferred from homology"/>
<evidence type="ECO:0000313" key="8">
    <source>
        <dbReference type="Proteomes" id="UP001501697"/>
    </source>
</evidence>
<keyword evidence="8" id="KW-1185">Reference proteome</keyword>
<name>A0ABP7AW96_9MICO</name>
<evidence type="ECO:0000256" key="1">
    <source>
        <dbReference type="ARBA" id="ARBA00004196"/>
    </source>
</evidence>
<dbReference type="Proteomes" id="UP001501697">
    <property type="component" value="Unassembled WGS sequence"/>
</dbReference>
<dbReference type="PANTHER" id="PTHR30290:SF10">
    <property type="entry name" value="PERIPLASMIC OLIGOPEPTIDE-BINDING PROTEIN-RELATED"/>
    <property type="match status" value="1"/>
</dbReference>
<protein>
    <submittedName>
        <fullName evidence="7">ABC transporter substrate-binding protein</fullName>
    </submittedName>
</protein>
<comment type="caution">
    <text evidence="7">The sequence shown here is derived from an EMBL/GenBank/DDBJ whole genome shotgun (WGS) entry which is preliminary data.</text>
</comment>
<comment type="subcellular location">
    <subcellularLocation>
        <location evidence="1">Cell envelope</location>
    </subcellularLocation>
</comment>
<dbReference type="RefSeq" id="WP_344739346.1">
    <property type="nucleotide sequence ID" value="NZ_BAAAYU010000005.1"/>
</dbReference>
<accession>A0ABP7AW96</accession>
<comment type="similarity">
    <text evidence="2">Belongs to the bacterial solute-binding protein 5 family.</text>
</comment>
<evidence type="ECO:0000256" key="2">
    <source>
        <dbReference type="ARBA" id="ARBA00005695"/>
    </source>
</evidence>
<dbReference type="InterPro" id="IPR000914">
    <property type="entry name" value="SBP_5_dom"/>
</dbReference>
<dbReference type="InterPro" id="IPR039424">
    <property type="entry name" value="SBP_5"/>
</dbReference>
<evidence type="ECO:0000313" key="7">
    <source>
        <dbReference type="EMBL" id="GAA3641356.1"/>
    </source>
</evidence>